<proteinExistence type="predicted"/>
<sequence>MALLVPLRILQLHVLPQTQFYNGHFMADHPAHFRIVESPLQFAASPAYASAGVSVYPTSVFSTAYHSIPPYQFDYQSSLTYDTAEINDIVGHFVTEADPASKEGRFTKPRVFFDDDHNEDSRLKRLQEDLREERLRQNFRQHTPGEVPLRKIRRYEKSVEGDLDFSEDKELKLTKRGKRGTVTNAASRTQIVRDLTMV</sequence>
<protein>
    <submittedName>
        <fullName evidence="1">Uncharacterized protein</fullName>
    </submittedName>
</protein>
<evidence type="ECO:0000313" key="2">
    <source>
        <dbReference type="Proteomes" id="UP000192247"/>
    </source>
</evidence>
<organism evidence="1 2">
    <name type="scientific">Tropilaelaps mercedesae</name>
    <dbReference type="NCBI Taxonomy" id="418985"/>
    <lineage>
        <taxon>Eukaryota</taxon>
        <taxon>Metazoa</taxon>
        <taxon>Ecdysozoa</taxon>
        <taxon>Arthropoda</taxon>
        <taxon>Chelicerata</taxon>
        <taxon>Arachnida</taxon>
        <taxon>Acari</taxon>
        <taxon>Parasitiformes</taxon>
        <taxon>Mesostigmata</taxon>
        <taxon>Gamasina</taxon>
        <taxon>Dermanyssoidea</taxon>
        <taxon>Laelapidae</taxon>
        <taxon>Tropilaelaps</taxon>
    </lineage>
</organism>
<gene>
    <name evidence="1" type="ORF">BIW11_06435</name>
</gene>
<dbReference type="Proteomes" id="UP000192247">
    <property type="component" value="Unassembled WGS sequence"/>
</dbReference>
<dbReference type="InParanoid" id="A0A1V9XY42"/>
<keyword evidence="2" id="KW-1185">Reference proteome</keyword>
<evidence type="ECO:0000313" key="1">
    <source>
        <dbReference type="EMBL" id="OQR78404.1"/>
    </source>
</evidence>
<accession>A0A1V9XY42</accession>
<reference evidence="1 2" key="1">
    <citation type="journal article" date="2017" name="Gigascience">
        <title>Draft genome of the honey bee ectoparasitic mite, Tropilaelaps mercedesae, is shaped by the parasitic life history.</title>
        <authorList>
            <person name="Dong X."/>
            <person name="Armstrong S.D."/>
            <person name="Xia D."/>
            <person name="Makepeace B.L."/>
            <person name="Darby A.C."/>
            <person name="Kadowaki T."/>
        </authorList>
    </citation>
    <scope>NUCLEOTIDE SEQUENCE [LARGE SCALE GENOMIC DNA]</scope>
    <source>
        <strain evidence="1">Wuxi-XJTLU</strain>
    </source>
</reference>
<dbReference type="AlphaFoldDB" id="A0A1V9XY42"/>
<name>A0A1V9XY42_9ACAR</name>
<comment type="caution">
    <text evidence="1">The sequence shown here is derived from an EMBL/GenBank/DDBJ whole genome shotgun (WGS) entry which is preliminary data.</text>
</comment>
<dbReference type="EMBL" id="MNPL01002273">
    <property type="protein sequence ID" value="OQR78404.1"/>
    <property type="molecule type" value="Genomic_DNA"/>
</dbReference>
<dbReference type="OrthoDB" id="10506719at2759"/>